<dbReference type="InterPro" id="IPR022020">
    <property type="entry name" value="DUF3601"/>
</dbReference>
<dbReference type="Proteomes" id="UP000324738">
    <property type="component" value="Unassembled WGS sequence"/>
</dbReference>
<reference evidence="2 3" key="1">
    <citation type="submission" date="2019-08" db="EMBL/GenBank/DDBJ databases">
        <title>Aureimonas fodiniaquatilis sp. nov., isolated from a coal mine wastewater.</title>
        <authorList>
            <person name="Kim W."/>
        </authorList>
    </citation>
    <scope>NUCLEOTIDE SEQUENCE [LARGE SCALE GENOMIC DNA]</scope>
    <source>
        <strain evidence="2 3">CAU 1482</strain>
    </source>
</reference>
<dbReference type="Pfam" id="PF12208">
    <property type="entry name" value="DUF3601"/>
    <property type="match status" value="1"/>
</dbReference>
<comment type="caution">
    <text evidence="2">The sequence shown here is derived from an EMBL/GenBank/DDBJ whole genome shotgun (WGS) entry which is preliminary data.</text>
</comment>
<proteinExistence type="predicted"/>
<dbReference type="OrthoDB" id="7597336at2"/>
<dbReference type="EMBL" id="VTWH01000002">
    <property type="protein sequence ID" value="KAA0970723.1"/>
    <property type="molecule type" value="Genomic_DNA"/>
</dbReference>
<keyword evidence="3" id="KW-1185">Reference proteome</keyword>
<organism evidence="2 3">
    <name type="scientific">Aureimonas fodinaquatilis</name>
    <dbReference type="NCBI Taxonomy" id="2565783"/>
    <lineage>
        <taxon>Bacteria</taxon>
        <taxon>Pseudomonadati</taxon>
        <taxon>Pseudomonadota</taxon>
        <taxon>Alphaproteobacteria</taxon>
        <taxon>Hyphomicrobiales</taxon>
        <taxon>Aurantimonadaceae</taxon>
        <taxon>Aureimonas</taxon>
    </lineage>
</organism>
<dbReference type="Gene3D" id="2.30.30.350">
    <property type="entry name" value="mobile metagenome of vibrio cholerae. Integron cassette protein vch_cass4"/>
    <property type="match status" value="1"/>
</dbReference>
<accession>A0A5B0DWB1</accession>
<sequence>MAEIQVKTFLARLLTPMLVRFKLLNREPELTSFKHLEPGKRYRVTKGFTDYDGRYHPTGESWTFLRHSFLPYDDGLTLFVRLDDGILNTVRLQWRPDEQGPVIDTIEKHIVPN</sequence>
<dbReference type="RefSeq" id="WP_149299961.1">
    <property type="nucleotide sequence ID" value="NZ_VTWH01000002.1"/>
</dbReference>
<gene>
    <name evidence="2" type="ORF">FPY71_09580</name>
</gene>
<evidence type="ECO:0000259" key="1">
    <source>
        <dbReference type="Pfam" id="PF12208"/>
    </source>
</evidence>
<evidence type="ECO:0000313" key="3">
    <source>
        <dbReference type="Proteomes" id="UP000324738"/>
    </source>
</evidence>
<feature type="domain" description="DUF3601" evidence="1">
    <location>
        <begin position="36"/>
        <end position="104"/>
    </location>
</feature>
<name>A0A5B0DWB1_9HYPH</name>
<protein>
    <submittedName>
        <fullName evidence="2">DUF3601 domain-containing protein</fullName>
    </submittedName>
</protein>
<dbReference type="AlphaFoldDB" id="A0A5B0DWB1"/>
<evidence type="ECO:0000313" key="2">
    <source>
        <dbReference type="EMBL" id="KAA0970723.1"/>
    </source>
</evidence>